<dbReference type="SUPFAM" id="SSF53474">
    <property type="entry name" value="alpha/beta-Hydrolases"/>
    <property type="match status" value="1"/>
</dbReference>
<feature type="active site" description="Charge relay system" evidence="1">
    <location>
        <position position="227"/>
    </location>
</feature>
<dbReference type="AlphaFoldDB" id="A0A660E5J7"/>
<sequence>MIKQPAPFLFEHGDQAVILLHAYAGSANDVRMLARALERANYTVYGPQLTGHATGRPQDILEQGSPQQWWQDTQQAISFMRQKGYTKLSIFGLSLGGLFATMALENDPTLLGGGTFSSPVLASAHSHVAPMFIKLSQQQLQQQGLTTAEQALALAALKPAVKAQLAAVTQFTTTEIAAHLDRLTKPFFIGQGGQDELIEATVAQRLRDRLLGQGTPVDFHWYADAGHVITVNTAHHQLEQDVLTYLKKINK</sequence>
<gene>
    <name evidence="3" type="ORF">MUDAN_MDHGFNIF_00500</name>
</gene>
<organism evidence="3 4">
    <name type="scientific">Lactiplantibacillus mudanjiangensis</name>
    <dbReference type="NCBI Taxonomy" id="1296538"/>
    <lineage>
        <taxon>Bacteria</taxon>
        <taxon>Bacillati</taxon>
        <taxon>Bacillota</taxon>
        <taxon>Bacilli</taxon>
        <taxon>Lactobacillales</taxon>
        <taxon>Lactobacillaceae</taxon>
        <taxon>Lactiplantibacillus</taxon>
    </lineage>
</organism>
<proteinExistence type="predicted"/>
<dbReference type="RefSeq" id="WP_130846567.1">
    <property type="nucleotide sequence ID" value="NZ_UYIE01000001.1"/>
</dbReference>
<dbReference type="InterPro" id="IPR012354">
    <property type="entry name" value="Esterase_lipase"/>
</dbReference>
<reference evidence="3 4" key="1">
    <citation type="submission" date="2018-11" db="EMBL/GenBank/DDBJ databases">
        <authorList>
            <person name="Wuyts S."/>
        </authorList>
    </citation>
    <scope>NUCLEOTIDE SEQUENCE [LARGE SCALE GENOMIC DNA]</scope>
    <source>
        <strain evidence="3">Lactobacillus mudanjiangensis AMBF249</strain>
    </source>
</reference>
<dbReference type="Proteomes" id="UP000289996">
    <property type="component" value="Unassembled WGS sequence"/>
</dbReference>
<dbReference type="EMBL" id="UYIG01000112">
    <property type="protein sequence ID" value="VDG28308.1"/>
    <property type="molecule type" value="Genomic_DNA"/>
</dbReference>
<dbReference type="InterPro" id="IPR029058">
    <property type="entry name" value="AB_hydrolase_fold"/>
</dbReference>
<feature type="active site" description="Charge relay system" evidence="1">
    <location>
        <position position="195"/>
    </location>
</feature>
<feature type="domain" description="Serine aminopeptidase S33" evidence="2">
    <location>
        <begin position="14"/>
        <end position="230"/>
    </location>
</feature>
<dbReference type="Gene3D" id="3.40.50.1820">
    <property type="entry name" value="alpha/beta hydrolase"/>
    <property type="match status" value="1"/>
</dbReference>
<evidence type="ECO:0000313" key="3">
    <source>
        <dbReference type="EMBL" id="VDG28308.1"/>
    </source>
</evidence>
<dbReference type="OrthoDB" id="9800213at2"/>
<keyword evidence="4" id="KW-1185">Reference proteome</keyword>
<dbReference type="PIRSF" id="PIRSF017388">
    <property type="entry name" value="Esterase_lipase"/>
    <property type="match status" value="1"/>
</dbReference>
<dbReference type="Pfam" id="PF12146">
    <property type="entry name" value="Hydrolase_4"/>
    <property type="match status" value="1"/>
</dbReference>
<evidence type="ECO:0000259" key="2">
    <source>
        <dbReference type="Pfam" id="PF12146"/>
    </source>
</evidence>
<evidence type="ECO:0000256" key="1">
    <source>
        <dbReference type="PIRSR" id="PIRSR017388-1"/>
    </source>
</evidence>
<name>A0A660E5J7_9LACO</name>
<evidence type="ECO:0000313" key="4">
    <source>
        <dbReference type="Proteomes" id="UP000289996"/>
    </source>
</evidence>
<protein>
    <submittedName>
        <fullName evidence="3">Carboxylesterase [Lactobacillus sp.]</fullName>
    </submittedName>
</protein>
<accession>A0A660E5J7</accession>
<feature type="active site" description="Nucleophile" evidence="1">
    <location>
        <position position="94"/>
    </location>
</feature>
<dbReference type="InterPro" id="IPR022742">
    <property type="entry name" value="Hydrolase_4"/>
</dbReference>
<dbReference type="GO" id="GO:0052689">
    <property type="term" value="F:carboxylic ester hydrolase activity"/>
    <property type="evidence" value="ECO:0007669"/>
    <property type="project" value="InterPro"/>
</dbReference>